<comment type="caution">
    <text evidence="2">The sequence shown here is derived from an EMBL/GenBank/DDBJ whole genome shotgun (WGS) entry which is preliminary data.</text>
</comment>
<name>A0ABT8D7A1_9RHOB</name>
<gene>
    <name evidence="2" type="ORF">QWZ10_12580</name>
</gene>
<dbReference type="EMBL" id="JAUFRC010000001">
    <property type="protein sequence ID" value="MDN3712379.1"/>
    <property type="molecule type" value="Genomic_DNA"/>
</dbReference>
<keyword evidence="1" id="KW-1133">Transmembrane helix</keyword>
<dbReference type="InterPro" id="IPR052712">
    <property type="entry name" value="Acid_resist_chaperone_HdeD"/>
</dbReference>
<dbReference type="Proteomes" id="UP001243846">
    <property type="component" value="Unassembled WGS sequence"/>
</dbReference>
<dbReference type="Pfam" id="PF03729">
    <property type="entry name" value="DUF308"/>
    <property type="match status" value="1"/>
</dbReference>
<keyword evidence="3" id="KW-1185">Reference proteome</keyword>
<feature type="transmembrane region" description="Helical" evidence="1">
    <location>
        <begin position="51"/>
        <end position="72"/>
    </location>
</feature>
<organism evidence="2 3">
    <name type="scientific">Paracoccus cavernae</name>
    <dbReference type="NCBI Taxonomy" id="1571207"/>
    <lineage>
        <taxon>Bacteria</taxon>
        <taxon>Pseudomonadati</taxon>
        <taxon>Pseudomonadota</taxon>
        <taxon>Alphaproteobacteria</taxon>
        <taxon>Rhodobacterales</taxon>
        <taxon>Paracoccaceae</taxon>
        <taxon>Paracoccus</taxon>
    </lineage>
</organism>
<dbReference type="InterPro" id="IPR005325">
    <property type="entry name" value="DUF308_memb"/>
</dbReference>
<dbReference type="PANTHER" id="PTHR34989:SF1">
    <property type="entry name" value="PROTEIN HDED"/>
    <property type="match status" value="1"/>
</dbReference>
<proteinExistence type="predicted"/>
<accession>A0ABT8D7A1</accession>
<dbReference type="PANTHER" id="PTHR34989">
    <property type="entry name" value="PROTEIN HDED"/>
    <property type="match status" value="1"/>
</dbReference>
<feature type="transmembrane region" description="Helical" evidence="1">
    <location>
        <begin position="18"/>
        <end position="39"/>
    </location>
</feature>
<sequence>MLSIIIGLMALFWTESTALALVIWIAAWAMVAGVMRIIAAIRLRNEIEGEWALGLSGLLMVLWGLALAVMPAAGILSLTWLFGLFAIVIGVVMILLAFRVKGYKAA</sequence>
<reference evidence="3" key="1">
    <citation type="journal article" date="2019" name="Int. J. Syst. Evol. Microbiol.">
        <title>The Global Catalogue of Microorganisms (GCM) 10K type strain sequencing project: providing services to taxonomists for standard genome sequencing and annotation.</title>
        <authorList>
            <consortium name="The Broad Institute Genomics Platform"/>
            <consortium name="The Broad Institute Genome Sequencing Center for Infectious Disease"/>
            <person name="Wu L."/>
            <person name="Ma J."/>
        </authorList>
    </citation>
    <scope>NUCLEOTIDE SEQUENCE [LARGE SCALE GENOMIC DNA]</scope>
    <source>
        <strain evidence="3">CECT 8482</strain>
    </source>
</reference>
<keyword evidence="1" id="KW-0812">Transmembrane</keyword>
<keyword evidence="1" id="KW-0472">Membrane</keyword>
<feature type="transmembrane region" description="Helical" evidence="1">
    <location>
        <begin position="78"/>
        <end position="98"/>
    </location>
</feature>
<dbReference type="RefSeq" id="WP_377786957.1">
    <property type="nucleotide sequence ID" value="NZ_JBHUOC010000001.1"/>
</dbReference>
<evidence type="ECO:0000313" key="2">
    <source>
        <dbReference type="EMBL" id="MDN3712379.1"/>
    </source>
</evidence>
<protein>
    <submittedName>
        <fullName evidence="2">DUF308 domain-containing protein</fullName>
    </submittedName>
</protein>
<evidence type="ECO:0000313" key="3">
    <source>
        <dbReference type="Proteomes" id="UP001243846"/>
    </source>
</evidence>
<evidence type="ECO:0000256" key="1">
    <source>
        <dbReference type="SAM" id="Phobius"/>
    </source>
</evidence>